<keyword evidence="1" id="KW-0472">Membrane</keyword>
<sequence length="412" mass="44205">MTSVPLHHRLRRIQGRDPGEPHRASSPLELLFDLTFVIAFGATSTQLAHAIAGGHTASGLLAFGFSTFAVSWAWINYSWWASAFDTDDWYVRLMTLVQMVGVLILSLGVPQVFASIEEGELDPGLVVAGYIVMRLGMLALWLRVAVQDPVHRRTALAFAGSLLLAQLGWVALGLGHLPLVAGLVAAVPLYLIETVGPIFAENRLQRTPWHPHHIAERYGLLVIITLGEVVLGTATTISAIVQESGWTADAAIVGFAGTALAFALWWMYFMLPSGVLLARFPRRGFVWGYGHIVLFGALVATGAGLDVAALTTEGESHLTSVAVALAVAVPTWVLLTAFFALYSLLIGTFDPFHLLLYLGALVMLAAAVGVAAVGLPLAVWLSFVVLAPVVVIVGYETVGYRHQAERLAELDA</sequence>
<gene>
    <name evidence="2" type="ORF">D7I47_11695</name>
</gene>
<feature type="transmembrane region" description="Helical" evidence="1">
    <location>
        <begin position="154"/>
        <end position="174"/>
    </location>
</feature>
<feature type="transmembrane region" description="Helical" evidence="1">
    <location>
        <begin position="57"/>
        <end position="77"/>
    </location>
</feature>
<dbReference type="Proteomes" id="UP000278886">
    <property type="component" value="Chromosome"/>
</dbReference>
<dbReference type="EMBL" id="CP032630">
    <property type="protein sequence ID" value="AYF98849.1"/>
    <property type="molecule type" value="Genomic_DNA"/>
</dbReference>
<feature type="transmembrane region" description="Helical" evidence="1">
    <location>
        <begin position="285"/>
        <end position="305"/>
    </location>
</feature>
<dbReference type="Pfam" id="PF06772">
    <property type="entry name" value="LtrA"/>
    <property type="match status" value="1"/>
</dbReference>
<evidence type="ECO:0000256" key="1">
    <source>
        <dbReference type="SAM" id="Phobius"/>
    </source>
</evidence>
<dbReference type="PANTHER" id="PTHR36840:SF1">
    <property type="entry name" value="BLL5714 PROTEIN"/>
    <property type="match status" value="1"/>
</dbReference>
<feature type="transmembrane region" description="Helical" evidence="1">
    <location>
        <begin position="125"/>
        <end position="142"/>
    </location>
</feature>
<name>A0A387BD93_9MICO</name>
<feature type="transmembrane region" description="Helical" evidence="1">
    <location>
        <begin position="220"/>
        <end position="240"/>
    </location>
</feature>
<dbReference type="OrthoDB" id="7698234at2"/>
<evidence type="ECO:0000313" key="3">
    <source>
        <dbReference type="Proteomes" id="UP000278886"/>
    </source>
</evidence>
<feature type="transmembrane region" description="Helical" evidence="1">
    <location>
        <begin position="317"/>
        <end position="342"/>
    </location>
</feature>
<proteinExistence type="predicted"/>
<keyword evidence="3" id="KW-1185">Reference proteome</keyword>
<protein>
    <submittedName>
        <fullName evidence="2">Low temperature requirement protein A</fullName>
    </submittedName>
</protein>
<evidence type="ECO:0000313" key="2">
    <source>
        <dbReference type="EMBL" id="AYF98849.1"/>
    </source>
</evidence>
<reference evidence="3" key="1">
    <citation type="submission" date="2018-09" db="EMBL/GenBank/DDBJ databases">
        <title>Genome sequencing of strain 2DFWR-13.</title>
        <authorList>
            <person name="Heo J."/>
            <person name="Kim S.-J."/>
            <person name="Kwon S.-W."/>
        </authorList>
    </citation>
    <scope>NUCLEOTIDE SEQUENCE [LARGE SCALE GENOMIC DNA]</scope>
    <source>
        <strain evidence="3">2DFWR-13</strain>
    </source>
</reference>
<dbReference type="PANTHER" id="PTHR36840">
    <property type="entry name" value="BLL5714 PROTEIN"/>
    <property type="match status" value="1"/>
</dbReference>
<feature type="transmembrane region" description="Helical" evidence="1">
    <location>
        <begin position="180"/>
        <end position="200"/>
    </location>
</feature>
<dbReference type="AlphaFoldDB" id="A0A387BD93"/>
<organism evidence="2 3">
    <name type="scientific">Protaetiibacter intestinalis</name>
    <dbReference type="NCBI Taxonomy" id="2419774"/>
    <lineage>
        <taxon>Bacteria</taxon>
        <taxon>Bacillati</taxon>
        <taxon>Actinomycetota</taxon>
        <taxon>Actinomycetes</taxon>
        <taxon>Micrococcales</taxon>
        <taxon>Microbacteriaceae</taxon>
        <taxon>Protaetiibacter</taxon>
    </lineage>
</organism>
<dbReference type="KEGG" id="lyd:D7I47_11695"/>
<accession>A0A387BD93</accession>
<keyword evidence="1" id="KW-1133">Transmembrane helix</keyword>
<dbReference type="RefSeq" id="WP_120763218.1">
    <property type="nucleotide sequence ID" value="NZ_CP032630.1"/>
</dbReference>
<feature type="transmembrane region" description="Helical" evidence="1">
    <location>
        <begin position="252"/>
        <end position="278"/>
    </location>
</feature>
<feature type="transmembrane region" description="Helical" evidence="1">
    <location>
        <begin position="89"/>
        <end position="113"/>
    </location>
</feature>
<feature type="transmembrane region" description="Helical" evidence="1">
    <location>
        <begin position="354"/>
        <end position="373"/>
    </location>
</feature>
<keyword evidence="1" id="KW-0812">Transmembrane</keyword>
<dbReference type="InterPro" id="IPR010640">
    <property type="entry name" value="Low_temperature_requirement_A"/>
</dbReference>
<feature type="transmembrane region" description="Helical" evidence="1">
    <location>
        <begin position="379"/>
        <end position="398"/>
    </location>
</feature>